<organism evidence="2 3">
    <name type="scientific">Actinoallomurus bryophytorum</name>
    <dbReference type="NCBI Taxonomy" id="1490222"/>
    <lineage>
        <taxon>Bacteria</taxon>
        <taxon>Bacillati</taxon>
        <taxon>Actinomycetota</taxon>
        <taxon>Actinomycetes</taxon>
        <taxon>Streptosporangiales</taxon>
        <taxon>Thermomonosporaceae</taxon>
        <taxon>Actinoallomurus</taxon>
    </lineage>
</organism>
<evidence type="ECO:0000313" key="2">
    <source>
        <dbReference type="EMBL" id="TQL99946.1"/>
    </source>
</evidence>
<dbReference type="Gene3D" id="2.60.20.10">
    <property type="entry name" value="Crystallins"/>
    <property type="match status" value="1"/>
</dbReference>
<dbReference type="RefSeq" id="WP_185792428.1">
    <property type="nucleotide sequence ID" value="NZ_VFOZ01000001.1"/>
</dbReference>
<dbReference type="EMBL" id="VFOZ01000001">
    <property type="protein sequence ID" value="TQL99946.1"/>
    <property type="molecule type" value="Genomic_DNA"/>
</dbReference>
<evidence type="ECO:0000313" key="3">
    <source>
        <dbReference type="Proteomes" id="UP000316096"/>
    </source>
</evidence>
<keyword evidence="3" id="KW-1185">Reference proteome</keyword>
<proteinExistence type="predicted"/>
<evidence type="ECO:0000256" key="1">
    <source>
        <dbReference type="SAM" id="SignalP"/>
    </source>
</evidence>
<sequence length="134" mass="13591">MKPVTMAAAVLSGAAALTFAGAASASASDVSPASASGKCTNGDLCLFSDSNFNGTKNQWGMPASGTCSDITGFSTANRVSSIDFPAPGAHQAWFYDNGNFVLSLAQNHYLKNLASDTSASGGNANDKIDEVVIC</sequence>
<protein>
    <submittedName>
        <fullName evidence="2">Peptidase inhibitor family I36</fullName>
    </submittedName>
</protein>
<feature type="signal peptide" evidence="1">
    <location>
        <begin position="1"/>
        <end position="27"/>
    </location>
</feature>
<accession>A0A543CS53</accession>
<keyword evidence="1" id="KW-0732">Signal</keyword>
<dbReference type="Proteomes" id="UP000316096">
    <property type="component" value="Unassembled WGS sequence"/>
</dbReference>
<reference evidence="2 3" key="1">
    <citation type="submission" date="2019-06" db="EMBL/GenBank/DDBJ databases">
        <title>Sequencing the genomes of 1000 actinobacteria strains.</title>
        <authorList>
            <person name="Klenk H.-P."/>
        </authorList>
    </citation>
    <scope>NUCLEOTIDE SEQUENCE [LARGE SCALE GENOMIC DNA]</scope>
    <source>
        <strain evidence="2 3">DSM 102200</strain>
    </source>
</reference>
<feature type="chain" id="PRO_5039673378" evidence="1">
    <location>
        <begin position="28"/>
        <end position="134"/>
    </location>
</feature>
<gene>
    <name evidence="2" type="ORF">FB559_5648</name>
</gene>
<dbReference type="Pfam" id="PF03995">
    <property type="entry name" value="Inhibitor_I36"/>
    <property type="match status" value="1"/>
</dbReference>
<dbReference type="AlphaFoldDB" id="A0A543CS53"/>
<name>A0A543CS53_9ACTN</name>
<comment type="caution">
    <text evidence="2">The sequence shown here is derived from an EMBL/GenBank/DDBJ whole genome shotgun (WGS) entry which is preliminary data.</text>
</comment>